<reference evidence="4" key="1">
    <citation type="journal article" date="2019" name="Int. J. Syst. Evol. Microbiol.">
        <title>The Global Catalogue of Microorganisms (GCM) 10K type strain sequencing project: providing services to taxonomists for standard genome sequencing and annotation.</title>
        <authorList>
            <consortium name="The Broad Institute Genomics Platform"/>
            <consortium name="The Broad Institute Genome Sequencing Center for Infectious Disease"/>
            <person name="Wu L."/>
            <person name="Ma J."/>
        </authorList>
    </citation>
    <scope>NUCLEOTIDE SEQUENCE [LARGE SCALE GENOMIC DNA]</scope>
    <source>
        <strain evidence="4">JCM 16914</strain>
    </source>
</reference>
<sequence>MQHHISHRLMTLAFAASTALMGLYAGWHYAMGDYVALFTPLFMMLVLLAALLLHVYRSPSPYLPRLILLLATYLTMLAAIWHPPDISLVWLGLPLAATFLLLPLWAALAITVLLAPVWWLTPLANAPASWIMGFLVTALLLALPRLEHARRQALLRATDPHDAECDAFHIEALHRRLRSEHQRALVLNRHLAVLVIHLPQLDMAGEQFGHRAQTALLATLCDEVHHQCRGYDVLGRAAPATFWLALPHTSESGALLVQERLMRGLSRRIPVETGRLEARIGICLLGNEESIDAFLQRLAHRGETLSAPPEAL</sequence>
<dbReference type="EMBL" id="BAAAZT010000074">
    <property type="protein sequence ID" value="GAA3908000.1"/>
    <property type="molecule type" value="Genomic_DNA"/>
</dbReference>
<dbReference type="InterPro" id="IPR000160">
    <property type="entry name" value="GGDEF_dom"/>
</dbReference>
<keyword evidence="1" id="KW-0472">Membrane</keyword>
<keyword evidence="4" id="KW-1185">Reference proteome</keyword>
<keyword evidence="1" id="KW-1133">Transmembrane helix</keyword>
<protein>
    <recommendedName>
        <fullName evidence="2">GGDEF domain-containing protein</fullName>
    </recommendedName>
</protein>
<keyword evidence="1" id="KW-0812">Transmembrane</keyword>
<evidence type="ECO:0000259" key="2">
    <source>
        <dbReference type="PROSITE" id="PS50887"/>
    </source>
</evidence>
<feature type="transmembrane region" description="Helical" evidence="1">
    <location>
        <begin position="62"/>
        <end position="81"/>
    </location>
</feature>
<feature type="domain" description="GGDEF" evidence="2">
    <location>
        <begin position="189"/>
        <end position="312"/>
    </location>
</feature>
<feature type="transmembrane region" description="Helical" evidence="1">
    <location>
        <begin position="127"/>
        <end position="146"/>
    </location>
</feature>
<feature type="transmembrane region" description="Helical" evidence="1">
    <location>
        <begin position="88"/>
        <end position="121"/>
    </location>
</feature>
<feature type="transmembrane region" description="Helical" evidence="1">
    <location>
        <begin position="6"/>
        <end position="27"/>
    </location>
</feature>
<comment type="caution">
    <text evidence="3">The sequence shown here is derived from an EMBL/GenBank/DDBJ whole genome shotgun (WGS) entry which is preliminary data.</text>
</comment>
<proteinExistence type="predicted"/>
<dbReference type="Proteomes" id="UP001500133">
    <property type="component" value="Unassembled WGS sequence"/>
</dbReference>
<accession>A0ABP7LXB5</accession>
<dbReference type="Pfam" id="PF00990">
    <property type="entry name" value="GGDEF"/>
    <property type="match status" value="1"/>
</dbReference>
<organism evidence="3 4">
    <name type="scientific">Halomonas cibimaris</name>
    <dbReference type="NCBI Taxonomy" id="657012"/>
    <lineage>
        <taxon>Bacteria</taxon>
        <taxon>Pseudomonadati</taxon>
        <taxon>Pseudomonadota</taxon>
        <taxon>Gammaproteobacteria</taxon>
        <taxon>Oceanospirillales</taxon>
        <taxon>Halomonadaceae</taxon>
        <taxon>Halomonas</taxon>
    </lineage>
</organism>
<gene>
    <name evidence="3" type="ORF">GCM10022228_17980</name>
</gene>
<evidence type="ECO:0000256" key="1">
    <source>
        <dbReference type="SAM" id="Phobius"/>
    </source>
</evidence>
<dbReference type="InterPro" id="IPR029787">
    <property type="entry name" value="Nucleotide_cyclase"/>
</dbReference>
<dbReference type="SUPFAM" id="SSF55073">
    <property type="entry name" value="Nucleotide cyclase"/>
    <property type="match status" value="1"/>
</dbReference>
<evidence type="ECO:0000313" key="3">
    <source>
        <dbReference type="EMBL" id="GAA3908000.1"/>
    </source>
</evidence>
<dbReference type="Gene3D" id="3.30.70.270">
    <property type="match status" value="1"/>
</dbReference>
<dbReference type="PROSITE" id="PS50887">
    <property type="entry name" value="GGDEF"/>
    <property type="match status" value="1"/>
</dbReference>
<dbReference type="InterPro" id="IPR043128">
    <property type="entry name" value="Rev_trsase/Diguanyl_cyclase"/>
</dbReference>
<feature type="transmembrane region" description="Helical" evidence="1">
    <location>
        <begin position="34"/>
        <end position="56"/>
    </location>
</feature>
<name>A0ABP7LXB5_9GAMM</name>
<dbReference type="RefSeq" id="WP_344704521.1">
    <property type="nucleotide sequence ID" value="NZ_BAAAZT010000074.1"/>
</dbReference>
<evidence type="ECO:0000313" key="4">
    <source>
        <dbReference type="Proteomes" id="UP001500133"/>
    </source>
</evidence>